<dbReference type="CDD" id="cd11534">
    <property type="entry name" value="NTP-PPase_HisIE_like"/>
    <property type="match status" value="1"/>
</dbReference>
<dbReference type="GO" id="GO:0005524">
    <property type="term" value="F:ATP binding"/>
    <property type="evidence" value="ECO:0007669"/>
    <property type="project" value="UniProtKB-KW"/>
</dbReference>
<dbReference type="HAMAP" id="MF_01020">
    <property type="entry name" value="HisE"/>
    <property type="match status" value="1"/>
</dbReference>
<dbReference type="GO" id="GO:0005737">
    <property type="term" value="C:cytoplasm"/>
    <property type="evidence" value="ECO:0007669"/>
    <property type="project" value="UniProtKB-SubCell"/>
</dbReference>
<evidence type="ECO:0000256" key="9">
    <source>
        <dbReference type="ARBA" id="ARBA00022801"/>
    </source>
</evidence>
<dbReference type="NCBIfam" id="NF000768">
    <property type="entry name" value="PRK00051.1"/>
    <property type="match status" value="1"/>
</dbReference>
<evidence type="ECO:0000256" key="7">
    <source>
        <dbReference type="ARBA" id="ARBA00022605"/>
    </source>
</evidence>
<dbReference type="PANTHER" id="PTHR42945:SF1">
    <property type="entry name" value="HISTIDINE BIOSYNTHESIS BIFUNCTIONAL PROTEIN HIS7"/>
    <property type="match status" value="1"/>
</dbReference>
<dbReference type="SUPFAM" id="SSF101386">
    <property type="entry name" value="all-alpha NTP pyrophosphatases"/>
    <property type="match status" value="1"/>
</dbReference>
<feature type="region of interest" description="Phosphoribosyl-AMP cyclohydrolase" evidence="13">
    <location>
        <begin position="1"/>
        <end position="109"/>
    </location>
</feature>
<keyword evidence="7 13" id="KW-0028">Amino-acid biosynthesis</keyword>
<dbReference type="GO" id="GO:0004635">
    <property type="term" value="F:phosphoribosyl-AMP cyclohydrolase activity"/>
    <property type="evidence" value="ECO:0007669"/>
    <property type="project" value="UniProtKB-UniRule"/>
</dbReference>
<organism evidence="15 16">
    <name type="scientific">Marinilactibacillus piezotolerans</name>
    <dbReference type="NCBI Taxonomy" id="258723"/>
    <lineage>
        <taxon>Bacteria</taxon>
        <taxon>Bacillati</taxon>
        <taxon>Bacillota</taxon>
        <taxon>Bacilli</taxon>
        <taxon>Lactobacillales</taxon>
        <taxon>Carnobacteriaceae</taxon>
        <taxon>Marinilactibacillus</taxon>
    </lineage>
</organism>
<comment type="similarity">
    <text evidence="5 13">In the C-terminal section; belongs to the PRA-PH family.</text>
</comment>
<feature type="domain" description="Phosphoribosyl-AMP cyclohydrolase" evidence="14">
    <location>
        <begin position="30"/>
        <end position="103"/>
    </location>
</feature>
<dbReference type="NCBIfam" id="NF002747">
    <property type="entry name" value="PRK02759.1"/>
    <property type="match status" value="1"/>
</dbReference>
<comment type="subcellular location">
    <subcellularLocation>
        <location evidence="13">Cytoplasm</location>
    </subcellularLocation>
</comment>
<dbReference type="Gene3D" id="3.10.20.810">
    <property type="entry name" value="Phosphoribosyl-AMP cyclohydrolase"/>
    <property type="match status" value="1"/>
</dbReference>
<keyword evidence="8 13" id="KW-0547">Nucleotide-binding</keyword>
<evidence type="ECO:0000256" key="11">
    <source>
        <dbReference type="ARBA" id="ARBA00023102"/>
    </source>
</evidence>
<dbReference type="NCBIfam" id="TIGR03188">
    <property type="entry name" value="histidine_hisI"/>
    <property type="match status" value="1"/>
</dbReference>
<keyword evidence="9 13" id="KW-0378">Hydrolase</keyword>
<keyword evidence="12 13" id="KW-0511">Multifunctional enzyme</keyword>
<proteinExistence type="inferred from homology"/>
<dbReference type="InterPro" id="IPR008179">
    <property type="entry name" value="HisE"/>
</dbReference>
<dbReference type="Proteomes" id="UP000199589">
    <property type="component" value="Unassembled WGS sequence"/>
</dbReference>
<dbReference type="AlphaFoldDB" id="A0A1I4AFV0"/>
<accession>A0A1I4AFV0</accession>
<evidence type="ECO:0000256" key="6">
    <source>
        <dbReference type="ARBA" id="ARBA00008299"/>
    </source>
</evidence>
<keyword evidence="10 13" id="KW-0067">ATP-binding</keyword>
<dbReference type="InterPro" id="IPR023019">
    <property type="entry name" value="His_synth_HisIE"/>
</dbReference>
<comment type="catalytic activity">
    <reaction evidence="1 13">
        <text>1-(5-phospho-beta-D-ribosyl)-5'-AMP + H2O = 1-(5-phospho-beta-D-ribosyl)-5-[(5-phospho-beta-D-ribosylamino)methylideneamino]imidazole-4-carboxamide</text>
        <dbReference type="Rhea" id="RHEA:20049"/>
        <dbReference type="ChEBI" id="CHEBI:15377"/>
        <dbReference type="ChEBI" id="CHEBI:58435"/>
        <dbReference type="ChEBI" id="CHEBI:59457"/>
        <dbReference type="EC" id="3.5.4.19"/>
    </reaction>
</comment>
<dbReference type="UniPathway" id="UPA00031">
    <property type="reaction ID" value="UER00007"/>
</dbReference>
<evidence type="ECO:0000256" key="2">
    <source>
        <dbReference type="ARBA" id="ARBA00001460"/>
    </source>
</evidence>
<keyword evidence="13" id="KW-0963">Cytoplasm</keyword>
<evidence type="ECO:0000256" key="8">
    <source>
        <dbReference type="ARBA" id="ARBA00022741"/>
    </source>
</evidence>
<dbReference type="RefSeq" id="WP_091898308.1">
    <property type="nucleotide sequence ID" value="NZ_FOSJ01000048.1"/>
</dbReference>
<dbReference type="Gene3D" id="1.10.287.1080">
    <property type="entry name" value="MazG-like"/>
    <property type="match status" value="1"/>
</dbReference>
<evidence type="ECO:0000313" key="16">
    <source>
        <dbReference type="Proteomes" id="UP000199589"/>
    </source>
</evidence>
<protein>
    <recommendedName>
        <fullName evidence="13">Histidine biosynthesis bifunctional protein HisIE</fullName>
    </recommendedName>
    <domain>
        <recommendedName>
            <fullName evidence="13">Phosphoribosyl-AMP cyclohydrolase</fullName>
            <shortName evidence="13">PRA-CH</shortName>
            <ecNumber evidence="13">3.5.4.19</ecNumber>
        </recommendedName>
    </domain>
    <domain>
        <recommendedName>
            <fullName evidence="13">Phosphoribosyl-ATP pyrophosphatase</fullName>
            <shortName evidence="13">PRA-PH</shortName>
            <ecNumber evidence="13">3.6.1.31</ecNumber>
        </recommendedName>
    </domain>
</protein>
<dbReference type="InterPro" id="IPR002496">
    <property type="entry name" value="PRib_AMP_CycHydrolase_dom"/>
</dbReference>
<evidence type="ECO:0000256" key="1">
    <source>
        <dbReference type="ARBA" id="ARBA00000024"/>
    </source>
</evidence>
<sequence>MSNYADLKPDFSKGLLTVILQHYTNKEVRMVGYMNEEAFELTKQEKVAWFYSRSKERLWKKGESSGNVQYVKDMYLDCDQDALLILVDPAGPTCHTGTNSCFNLESSFTLKDIEATIRERAESSDDESYTNYLLSKGTDKIAKKFGEEAFEVVIGAKNKNKEEIANETADVLYHLGVLLHDSGVSVSDVESVLSARHNKQNNFKGERKDIQKW</sequence>
<keyword evidence="11 13" id="KW-0368">Histidine biosynthesis</keyword>
<comment type="pathway">
    <text evidence="4 13">Amino-acid biosynthesis; L-histidine biosynthesis; L-histidine from 5-phospho-alpha-D-ribose 1-diphosphate: step 2/9.</text>
</comment>
<dbReference type="PANTHER" id="PTHR42945">
    <property type="entry name" value="HISTIDINE BIOSYNTHESIS BIFUNCTIONAL PROTEIN"/>
    <property type="match status" value="1"/>
</dbReference>
<feature type="region of interest" description="Phosphoribosyl-ATP pyrophosphohydrolase" evidence="13">
    <location>
        <begin position="110"/>
        <end position="213"/>
    </location>
</feature>
<dbReference type="Pfam" id="PF01503">
    <property type="entry name" value="PRA-PH"/>
    <property type="match status" value="1"/>
</dbReference>
<dbReference type="EMBL" id="FOSJ01000048">
    <property type="protein sequence ID" value="SFK54656.1"/>
    <property type="molecule type" value="Genomic_DNA"/>
</dbReference>
<dbReference type="FunFam" id="3.10.20.810:FF:000001">
    <property type="entry name" value="Histidine biosynthesis bifunctional protein HisIE"/>
    <property type="match status" value="1"/>
</dbReference>
<dbReference type="EC" id="3.6.1.31" evidence="13"/>
<evidence type="ECO:0000256" key="12">
    <source>
        <dbReference type="ARBA" id="ARBA00023268"/>
    </source>
</evidence>
<dbReference type="EC" id="3.5.4.19" evidence="13"/>
<evidence type="ECO:0000256" key="4">
    <source>
        <dbReference type="ARBA" id="ARBA00005204"/>
    </source>
</evidence>
<dbReference type="GO" id="GO:0000105">
    <property type="term" value="P:L-histidine biosynthetic process"/>
    <property type="evidence" value="ECO:0007669"/>
    <property type="project" value="UniProtKB-UniRule"/>
</dbReference>
<dbReference type="HAMAP" id="MF_01019">
    <property type="entry name" value="HisIE"/>
    <property type="match status" value="1"/>
</dbReference>
<comment type="similarity">
    <text evidence="6 13">In the N-terminal section; belongs to the PRA-CH family.</text>
</comment>
<comment type="pathway">
    <text evidence="3 13">Amino-acid biosynthesis; L-histidine biosynthesis; L-histidine from 5-phospho-alpha-D-ribose 1-diphosphate: step 3/9.</text>
</comment>
<dbReference type="GO" id="GO:0004636">
    <property type="term" value="F:phosphoribosyl-ATP diphosphatase activity"/>
    <property type="evidence" value="ECO:0007669"/>
    <property type="project" value="UniProtKB-UniRule"/>
</dbReference>
<gene>
    <name evidence="13" type="primary">hisI</name>
    <name evidence="13" type="synonym">hisIE</name>
    <name evidence="15" type="ORF">SAMN04488569_10482</name>
</gene>
<dbReference type="InterPro" id="IPR021130">
    <property type="entry name" value="PRib-ATP_PPHydrolase-like"/>
</dbReference>
<keyword evidence="16" id="KW-1185">Reference proteome</keyword>
<reference evidence="16" key="1">
    <citation type="submission" date="2016-10" db="EMBL/GenBank/DDBJ databases">
        <authorList>
            <person name="Varghese N."/>
            <person name="Submissions S."/>
        </authorList>
    </citation>
    <scope>NUCLEOTIDE SEQUENCE [LARGE SCALE GENOMIC DNA]</scope>
    <source>
        <strain evidence="16">DSM 16108</strain>
    </source>
</reference>
<evidence type="ECO:0000313" key="15">
    <source>
        <dbReference type="EMBL" id="SFK54656.1"/>
    </source>
</evidence>
<name>A0A1I4AFV0_9LACT</name>
<comment type="catalytic activity">
    <reaction evidence="2 13">
        <text>1-(5-phospho-beta-D-ribosyl)-ATP + H2O = 1-(5-phospho-beta-D-ribosyl)-5'-AMP + diphosphate + H(+)</text>
        <dbReference type="Rhea" id="RHEA:22828"/>
        <dbReference type="ChEBI" id="CHEBI:15377"/>
        <dbReference type="ChEBI" id="CHEBI:15378"/>
        <dbReference type="ChEBI" id="CHEBI:33019"/>
        <dbReference type="ChEBI" id="CHEBI:59457"/>
        <dbReference type="ChEBI" id="CHEBI:73183"/>
        <dbReference type="EC" id="3.6.1.31"/>
    </reaction>
</comment>
<dbReference type="SUPFAM" id="SSF141734">
    <property type="entry name" value="HisI-like"/>
    <property type="match status" value="1"/>
</dbReference>
<evidence type="ECO:0000256" key="5">
    <source>
        <dbReference type="ARBA" id="ARBA00007731"/>
    </source>
</evidence>
<evidence type="ECO:0000259" key="14">
    <source>
        <dbReference type="Pfam" id="PF01502"/>
    </source>
</evidence>
<dbReference type="OrthoDB" id="9795769at2"/>
<dbReference type="InterPro" id="IPR038019">
    <property type="entry name" value="PRib_AMP_CycHydrolase_sf"/>
</dbReference>
<dbReference type="STRING" id="258723.GCA_900169305_01849"/>
<evidence type="ECO:0000256" key="3">
    <source>
        <dbReference type="ARBA" id="ARBA00005169"/>
    </source>
</evidence>
<evidence type="ECO:0000256" key="13">
    <source>
        <dbReference type="HAMAP-Rule" id="MF_01019"/>
    </source>
</evidence>
<evidence type="ECO:0000256" key="10">
    <source>
        <dbReference type="ARBA" id="ARBA00022840"/>
    </source>
</evidence>
<dbReference type="Pfam" id="PF01502">
    <property type="entry name" value="PRA-CH"/>
    <property type="match status" value="1"/>
</dbReference>